<keyword evidence="1" id="KW-0472">Membrane</keyword>
<dbReference type="AlphaFoldDB" id="A0AB39L719"/>
<feature type="transmembrane region" description="Helical" evidence="1">
    <location>
        <begin position="6"/>
        <end position="26"/>
    </location>
</feature>
<evidence type="ECO:0000256" key="1">
    <source>
        <dbReference type="SAM" id="Phobius"/>
    </source>
</evidence>
<evidence type="ECO:0000313" key="2">
    <source>
        <dbReference type="EMBL" id="XDP46109.1"/>
    </source>
</evidence>
<organism evidence="2">
    <name type="scientific">Sinomonas puerhi</name>
    <dbReference type="NCBI Taxonomy" id="3238584"/>
    <lineage>
        <taxon>Bacteria</taxon>
        <taxon>Bacillati</taxon>
        <taxon>Actinomycetota</taxon>
        <taxon>Actinomycetes</taxon>
        <taxon>Micrococcales</taxon>
        <taxon>Micrococcaceae</taxon>
        <taxon>Sinomonas</taxon>
    </lineage>
</organism>
<dbReference type="EMBL" id="CP163302">
    <property type="protein sequence ID" value="XDP46109.1"/>
    <property type="molecule type" value="Genomic_DNA"/>
</dbReference>
<proteinExistence type="predicted"/>
<keyword evidence="1" id="KW-0812">Transmembrane</keyword>
<name>A0AB39L719_9MICC</name>
<sequence>MLSQSLGLGVVYGGFAFFAALSFWFVKALLPEAKGLELEDETKLGRRQTGRSNEARGTA</sequence>
<dbReference type="RefSeq" id="WP_369046491.1">
    <property type="nucleotide sequence ID" value="NZ_CP163302.1"/>
</dbReference>
<keyword evidence="1" id="KW-1133">Transmembrane helix</keyword>
<protein>
    <submittedName>
        <fullName evidence="2">Uncharacterized protein</fullName>
    </submittedName>
</protein>
<accession>A0AB39L719</accession>
<reference evidence="2" key="1">
    <citation type="submission" date="2024-07" db="EMBL/GenBank/DDBJ databases">
        <authorList>
            <person name="fu j."/>
        </authorList>
    </citation>
    <scope>NUCLEOTIDE SEQUENCE</scope>
    <source>
        <strain evidence="2">P10A9</strain>
    </source>
</reference>
<dbReference type="KEGG" id="spue:AB5L97_03565"/>
<gene>
    <name evidence="2" type="ORF">AB5L97_03565</name>
</gene>